<dbReference type="Pfam" id="PF18996">
    <property type="entry name" value="DUF5726"/>
    <property type="match status" value="1"/>
</dbReference>
<evidence type="ECO:0000313" key="2">
    <source>
        <dbReference type="WBParaSite" id="TASK_0000975301-mRNA-1"/>
    </source>
</evidence>
<evidence type="ECO:0000259" key="1">
    <source>
        <dbReference type="Pfam" id="PF18996"/>
    </source>
</evidence>
<protein>
    <submittedName>
        <fullName evidence="2">DUF5726 domain-containing protein</fullName>
    </submittedName>
</protein>
<dbReference type="InterPro" id="IPR043784">
    <property type="entry name" value="DUF5726"/>
</dbReference>
<dbReference type="WBParaSite" id="TASK_0000975301-mRNA-1">
    <property type="protein sequence ID" value="TASK_0000975301-mRNA-1"/>
    <property type="gene ID" value="TASK_0000975301"/>
</dbReference>
<proteinExistence type="predicted"/>
<organism evidence="2">
    <name type="scientific">Taenia asiatica</name>
    <name type="common">Asian tapeworm</name>
    <dbReference type="NCBI Taxonomy" id="60517"/>
    <lineage>
        <taxon>Eukaryota</taxon>
        <taxon>Metazoa</taxon>
        <taxon>Spiralia</taxon>
        <taxon>Lophotrochozoa</taxon>
        <taxon>Platyhelminthes</taxon>
        <taxon>Cestoda</taxon>
        <taxon>Eucestoda</taxon>
        <taxon>Cyclophyllidea</taxon>
        <taxon>Taeniidae</taxon>
        <taxon>Taenia</taxon>
    </lineage>
</organism>
<name>A0A0R3WFW0_TAEAS</name>
<dbReference type="AlphaFoldDB" id="A0A0R3WFW0"/>
<feature type="domain" description="DUF5726" evidence="1">
    <location>
        <begin position="39"/>
        <end position="97"/>
    </location>
</feature>
<sequence length="285" mass="31733">LQLHRGTCEGSEADELGRKQNETVKYEGEQSEEQGVKKEELFVAAIRAGVTADSDIDHCCEIPSQLAIDQRERSLARQFFHRDVKVDENDEEYARNLQLLAERAFGGCPPARVTNWVAVQFCAAVQPPTIGAKLIAMKTNDLHQLVEAATRKRQELLLTSAPQTAHCRPNPPRPRWTPSRQTLRAGGAYYLLSCQLPNASRPLLKALGKLDGHPCCFLLDLGAVKSLVHPKAFPNLFRKFRARPSSMKLLSAEGRKMTAIGETLLNVTIENETYTVAFIMCPELV</sequence>
<reference evidence="2" key="1">
    <citation type="submission" date="2017-02" db="UniProtKB">
        <authorList>
            <consortium name="WormBaseParasite"/>
        </authorList>
    </citation>
    <scope>IDENTIFICATION</scope>
</reference>
<accession>A0A0R3WFW0</accession>